<feature type="chain" id="PRO_5042077154" evidence="2">
    <location>
        <begin position="23"/>
        <end position="706"/>
    </location>
</feature>
<proteinExistence type="predicted"/>
<dbReference type="AlphaFoldDB" id="A0AAE6KW42"/>
<evidence type="ECO:0000313" key="4">
    <source>
        <dbReference type="EMBL" id="QDE72158.1"/>
    </source>
</evidence>
<feature type="domain" description="VWFA" evidence="3">
    <location>
        <begin position="341"/>
        <end position="526"/>
    </location>
</feature>
<dbReference type="Proteomes" id="UP000320179">
    <property type="component" value="Chromosome"/>
</dbReference>
<organism evidence="4 5">
    <name type="scientific">Myxococcus xanthus</name>
    <dbReference type="NCBI Taxonomy" id="34"/>
    <lineage>
        <taxon>Bacteria</taxon>
        <taxon>Pseudomonadati</taxon>
        <taxon>Myxococcota</taxon>
        <taxon>Myxococcia</taxon>
        <taxon>Myxococcales</taxon>
        <taxon>Cystobacterineae</taxon>
        <taxon>Myxococcaceae</taxon>
        <taxon>Myxococcus</taxon>
    </lineage>
</organism>
<dbReference type="GO" id="GO:0030246">
    <property type="term" value="F:carbohydrate binding"/>
    <property type="evidence" value="ECO:0007669"/>
    <property type="project" value="InterPro"/>
</dbReference>
<keyword evidence="2" id="KW-0732">Signal</keyword>
<feature type="compositionally biased region" description="Polar residues" evidence="1">
    <location>
        <begin position="177"/>
        <end position="191"/>
    </location>
</feature>
<dbReference type="Pfam" id="PF00092">
    <property type="entry name" value="VWA"/>
    <property type="match status" value="1"/>
</dbReference>
<evidence type="ECO:0000256" key="2">
    <source>
        <dbReference type="SAM" id="SignalP"/>
    </source>
</evidence>
<feature type="region of interest" description="Disordered" evidence="1">
    <location>
        <begin position="155"/>
        <end position="208"/>
    </location>
</feature>
<dbReference type="EMBL" id="CP017174">
    <property type="protein sequence ID" value="QDE72158.1"/>
    <property type="molecule type" value="Genomic_DNA"/>
</dbReference>
<feature type="signal peptide" evidence="2">
    <location>
        <begin position="1"/>
        <end position="22"/>
    </location>
</feature>
<dbReference type="InterPro" id="IPR036465">
    <property type="entry name" value="vWFA_dom_sf"/>
</dbReference>
<evidence type="ECO:0000259" key="3">
    <source>
        <dbReference type="PROSITE" id="PS50234"/>
    </source>
</evidence>
<dbReference type="RefSeq" id="WP_140800526.1">
    <property type="nucleotide sequence ID" value="NZ_CP017173.1"/>
</dbReference>
<protein>
    <submittedName>
        <fullName evidence="4">VWA domain-containing protein</fullName>
    </submittedName>
</protein>
<dbReference type="InterPro" id="IPR013784">
    <property type="entry name" value="Carb-bd-like_fold"/>
</dbReference>
<dbReference type="PROSITE" id="PS50234">
    <property type="entry name" value="VWFA"/>
    <property type="match status" value="1"/>
</dbReference>
<reference evidence="4 5" key="1">
    <citation type="journal article" date="2019" name="Science">
        <title>Social genes are selection hotspots in kin groups of a soil microbe.</title>
        <authorList>
            <person name="Wielgoss S."/>
            <person name="Wolfensberger R."/>
            <person name="Sun L."/>
            <person name="Fiegna F."/>
            <person name="Velicer G.J."/>
        </authorList>
    </citation>
    <scope>NUCLEOTIDE SEQUENCE [LARGE SCALE GENOMIC DNA]</scope>
    <source>
        <strain evidence="4 5">MC3.5.9c15</strain>
    </source>
</reference>
<sequence>MHSVARSVLCVFLLLFALPSLAQADAGTNPNTSTLIGTVRNAHQRRPIADVAVTASSPNLQGELRVSTDAQGSYRIPQLPPGDYTLTFEKEGFKPYTRSAIQLRLNRTRQVDVELLSASQEEPVRIIGAPPTIDVGSTTMGVNVDQEFIKRIAVARPGGKGGASRSYEPPDAMRNPHSVSLNGPSVSTLPSQPLGRPGLPKPPSAPRRVISAVEPSEPTKPPAPAVTPAPVSPFHMYFQGYGVNPTVTTEEERFSTFSVDTDSASYTLTRAYLERGSLPNEQAVRVEEFVNTFDYGYAHQGSAPFSVQVEGFPSPVRKGYHVVHVGVKAWEVPRVERKPSHLVFVIDVSGSMNLESRLGLVKRSLHLLVNELDERDQVSIVVYGSTARLVLEPTSAVHPHIIRAAIDSLYPEGSTNAQAGLEMGYSLAASHLVEGGINRVILCSDGVANTGLTDADSIWQRIRARAAKGITLSTVGFGMGNYNDVLMERLSQVGEGHYAYVDRIEEAHRIFVRDLTGTLQVVAKDVKLQMEFNPEAVSHYRLLGYENRMLTKEQFADDRVDAGEIGAGHAVTALYEVKLTEPSASFGTLRIRYKAPEGGDSQLIEKPLPSSVIRPAYGRATPPTRLSYVAAAFAEKLRGSYWVRPLSYDALFSLWEEIGQPLKGREDVMGLGTLIQKARTLDRRADRFEAFAPVSTMDFDRVPTLP</sequence>
<dbReference type="PANTHER" id="PTHR10579:SF43">
    <property type="entry name" value="ZINC FINGER (C3HC4-TYPE RING FINGER) FAMILY PROTEIN"/>
    <property type="match status" value="1"/>
</dbReference>
<dbReference type="Gene3D" id="3.40.50.410">
    <property type="entry name" value="von Willebrand factor, type A domain"/>
    <property type="match status" value="1"/>
</dbReference>
<dbReference type="SUPFAM" id="SSF49452">
    <property type="entry name" value="Starch-binding domain-like"/>
    <property type="match status" value="1"/>
</dbReference>
<dbReference type="Pfam" id="PF12034">
    <property type="entry name" value="YfbK_C"/>
    <property type="match status" value="2"/>
</dbReference>
<accession>A0AAE6KW42</accession>
<dbReference type="InterPro" id="IPR051266">
    <property type="entry name" value="CLCR"/>
</dbReference>
<dbReference type="InterPro" id="IPR002035">
    <property type="entry name" value="VWF_A"/>
</dbReference>
<dbReference type="PANTHER" id="PTHR10579">
    <property type="entry name" value="CALCIUM-ACTIVATED CHLORIDE CHANNEL REGULATOR"/>
    <property type="match status" value="1"/>
</dbReference>
<dbReference type="Pfam" id="PF13620">
    <property type="entry name" value="CarboxypepD_reg"/>
    <property type="match status" value="1"/>
</dbReference>
<gene>
    <name evidence="4" type="ORF">BHS09_37190</name>
</gene>
<dbReference type="SUPFAM" id="SSF53300">
    <property type="entry name" value="vWA-like"/>
    <property type="match status" value="1"/>
</dbReference>
<evidence type="ECO:0000256" key="1">
    <source>
        <dbReference type="SAM" id="MobiDB-lite"/>
    </source>
</evidence>
<dbReference type="SMART" id="SM00327">
    <property type="entry name" value="VWA"/>
    <property type="match status" value="1"/>
</dbReference>
<evidence type="ECO:0000313" key="5">
    <source>
        <dbReference type="Proteomes" id="UP000320179"/>
    </source>
</evidence>
<name>A0AAE6KW42_MYXXA</name>
<dbReference type="Pfam" id="PF12450">
    <property type="entry name" value="vWF_A"/>
    <property type="match status" value="1"/>
</dbReference>
<dbReference type="Gene3D" id="2.60.40.1120">
    <property type="entry name" value="Carboxypeptidase-like, regulatory domain"/>
    <property type="match status" value="1"/>
</dbReference>
<dbReference type="InterPro" id="IPR022156">
    <property type="entry name" value="Uncharacterised_YfbK_N"/>
</dbReference>
<dbReference type="InterPro" id="IPR021908">
    <property type="entry name" value="YfbK_C"/>
</dbReference>